<keyword evidence="3" id="KW-1185">Reference proteome</keyword>
<evidence type="ECO:0000313" key="3">
    <source>
        <dbReference type="Proteomes" id="UP000773064"/>
    </source>
</evidence>
<comment type="caution">
    <text evidence="2">The sequence shown here is derived from an EMBL/GenBank/DDBJ whole genome shotgun (WGS) entry which is preliminary data.</text>
</comment>
<sequence length="350" mass="38252">MVSGNIMLMRRAEGGDADRDDAEGRANIGQWTDLFTRDIDHQYVSERQVARAAGLVAAIGREASGRGFAVAAPSARLFAKARKDKWAWPHIIVSTQDGQLLSFHLSECSRSGTEPKTRTLADRRSPDGTPTWQMQRSTCFEPTGVMSIKVDSDITHYRVKTSRDSDSTTVETRLPNLFDALVEEIVRCGDVRRSIADRRRRERDSRTRCHTERMYAALCDEVSMHERAQRQRDYLDQVEAGLGGGAGDDAVRQAISMMRTHIDGRDPLVRGGSDWTNQPEPTEDEAFEYARLTGRATPTGACAAHRAAAPTGRHADAGPGSGPSATSPARGRHRPTAAGAGAGRTGGFFD</sequence>
<name>A0ABS5UR21_9BIFI</name>
<feature type="region of interest" description="Disordered" evidence="1">
    <location>
        <begin position="308"/>
        <end position="350"/>
    </location>
</feature>
<dbReference type="Proteomes" id="UP000773064">
    <property type="component" value="Unassembled WGS sequence"/>
</dbReference>
<evidence type="ECO:0000313" key="2">
    <source>
        <dbReference type="EMBL" id="MBT1173409.1"/>
    </source>
</evidence>
<accession>A0ABS5UR21</accession>
<proteinExistence type="predicted"/>
<evidence type="ECO:0000256" key="1">
    <source>
        <dbReference type="SAM" id="MobiDB-lite"/>
    </source>
</evidence>
<dbReference type="EMBL" id="JAFEJS010000009">
    <property type="protein sequence ID" value="MBT1173409.1"/>
    <property type="molecule type" value="Genomic_DNA"/>
</dbReference>
<gene>
    <name evidence="2" type="ORF">JS528_08625</name>
</gene>
<dbReference type="RefSeq" id="WP_214358661.1">
    <property type="nucleotide sequence ID" value="NZ_JAFEJS010000009.1"/>
</dbReference>
<feature type="compositionally biased region" description="Gly residues" evidence="1">
    <location>
        <begin position="340"/>
        <end position="350"/>
    </location>
</feature>
<feature type="compositionally biased region" description="Basic and acidic residues" evidence="1">
    <location>
        <begin position="113"/>
        <end position="126"/>
    </location>
</feature>
<organism evidence="2 3">
    <name type="scientific">Bifidobacterium santillanense</name>
    <dbReference type="NCBI Taxonomy" id="2809028"/>
    <lineage>
        <taxon>Bacteria</taxon>
        <taxon>Bacillati</taxon>
        <taxon>Actinomycetota</taxon>
        <taxon>Actinomycetes</taxon>
        <taxon>Bifidobacteriales</taxon>
        <taxon>Bifidobacteriaceae</taxon>
        <taxon>Bifidobacterium</taxon>
    </lineage>
</organism>
<protein>
    <submittedName>
        <fullName evidence="2">Uncharacterized protein</fullName>
    </submittedName>
</protein>
<reference evidence="2 3" key="1">
    <citation type="journal article" date="2021" name="Environ. Microbiol.">
        <title>Genetic insights into the dark matter of the mammalian gut microbiota through targeted genome reconstruction.</title>
        <authorList>
            <person name="Lugli G.A."/>
            <person name="Alessandri G."/>
            <person name="Milani C."/>
            <person name="Viappiani A."/>
            <person name="Fontana F."/>
            <person name="Tarracchini C."/>
            <person name="Mancabelli L."/>
            <person name="Argentini C."/>
            <person name="Ruiz L."/>
            <person name="Margolles A."/>
            <person name="van Sinderen D."/>
            <person name="Turroni F."/>
            <person name="Ventura M."/>
        </authorList>
    </citation>
    <scope>NUCLEOTIDE SEQUENCE [LARGE SCALE GENOMIC DNA]</scope>
    <source>
        <strain evidence="2 3">MA2</strain>
    </source>
</reference>
<feature type="region of interest" description="Disordered" evidence="1">
    <location>
        <begin position="112"/>
        <end position="131"/>
    </location>
</feature>